<keyword evidence="2" id="KW-1185">Reference proteome</keyword>
<evidence type="ECO:0000313" key="2">
    <source>
        <dbReference type="Proteomes" id="UP001569200"/>
    </source>
</evidence>
<protein>
    <submittedName>
        <fullName evidence="1">Uncharacterized protein</fullName>
    </submittedName>
</protein>
<reference evidence="1 2" key="1">
    <citation type="submission" date="2024-06" db="EMBL/GenBank/DDBJ databases">
        <authorList>
            <person name="Steensen K."/>
            <person name="Seneca J."/>
            <person name="Bartlau N."/>
            <person name="Yu A.X."/>
            <person name="Polz M.F."/>
        </authorList>
    </citation>
    <scope>NUCLEOTIDE SEQUENCE [LARGE SCALE GENOMIC DNA]</scope>
    <source>
        <strain evidence="1 2">1F145</strain>
    </source>
</reference>
<dbReference type="Proteomes" id="UP001569200">
    <property type="component" value="Unassembled WGS sequence"/>
</dbReference>
<gene>
    <name evidence="1" type="ORF">ACED33_10630</name>
</gene>
<organism evidence="1 2">
    <name type="scientific">Vibrio splendidus</name>
    <dbReference type="NCBI Taxonomy" id="29497"/>
    <lineage>
        <taxon>Bacteria</taxon>
        <taxon>Pseudomonadati</taxon>
        <taxon>Pseudomonadota</taxon>
        <taxon>Gammaproteobacteria</taxon>
        <taxon>Vibrionales</taxon>
        <taxon>Vibrionaceae</taxon>
        <taxon>Vibrio</taxon>
    </lineage>
</organism>
<evidence type="ECO:0000313" key="1">
    <source>
        <dbReference type="EMBL" id="MEZ8181132.1"/>
    </source>
</evidence>
<dbReference type="RefSeq" id="WP_371690867.1">
    <property type="nucleotide sequence ID" value="NZ_JBGONW010000004.1"/>
</dbReference>
<sequence>MNIHAALAEAGQRPAKDIAKDYGISSDYLRSAASRRGISLAFSLLNVVKKPWSIEDAQFLKRNAQRMTSKQMGEYLERTEVSIKSKAKQIGVTFQKHGDAHHLAKHSAHDVELCRALSDEGLKPCEIAEKMELDYSYVSCVLNYRIRRNG</sequence>
<comment type="caution">
    <text evidence="1">The sequence shown here is derived from an EMBL/GenBank/DDBJ whole genome shotgun (WGS) entry which is preliminary data.</text>
</comment>
<name>A0ABV4LTL8_VIBSP</name>
<proteinExistence type="predicted"/>
<accession>A0ABV4LTL8</accession>
<dbReference type="EMBL" id="JBGOOW010000008">
    <property type="protein sequence ID" value="MEZ8181132.1"/>
    <property type="molecule type" value="Genomic_DNA"/>
</dbReference>